<organism evidence="2 3">
    <name type="scientific">Paraglaciecola aquimarina</name>
    <dbReference type="NCBI Taxonomy" id="1235557"/>
    <lineage>
        <taxon>Bacteria</taxon>
        <taxon>Pseudomonadati</taxon>
        <taxon>Pseudomonadota</taxon>
        <taxon>Gammaproteobacteria</taxon>
        <taxon>Alteromonadales</taxon>
        <taxon>Alteromonadaceae</taxon>
        <taxon>Paraglaciecola</taxon>
    </lineage>
</organism>
<dbReference type="EMBL" id="JAWDIO010000002">
    <property type="protein sequence ID" value="MDU0356043.1"/>
    <property type="molecule type" value="Genomic_DNA"/>
</dbReference>
<dbReference type="InterPro" id="IPR028974">
    <property type="entry name" value="TSP_type-3_rpt"/>
</dbReference>
<reference evidence="2 3" key="1">
    <citation type="submission" date="2023-10" db="EMBL/GenBank/DDBJ databases">
        <title>Glaciecola aquimarina strain GGW-M5 nov., isolated from a coastal seawater.</title>
        <authorList>
            <person name="Bayburt H."/>
            <person name="Kim J.M."/>
            <person name="Choi B.J."/>
            <person name="Jeon C.O."/>
        </authorList>
    </citation>
    <scope>NUCLEOTIDE SEQUENCE [LARGE SCALE GENOMIC DNA]</scope>
    <source>
        <strain evidence="2 3">KCTC 32108</strain>
    </source>
</reference>
<dbReference type="RefSeq" id="WP_316027552.1">
    <property type="nucleotide sequence ID" value="NZ_JAWDIO010000002.1"/>
</dbReference>
<evidence type="ECO:0000313" key="2">
    <source>
        <dbReference type="EMBL" id="MDU0356043.1"/>
    </source>
</evidence>
<gene>
    <name evidence="2" type="ORF">RS130_21035</name>
</gene>
<proteinExistence type="predicted"/>
<name>A0ABU3T1A4_9ALTE</name>
<sequence length="313" mass="33694">MVSLGFFNQAKGRSNRAWLFCLFAALISQISFSAFAVIAVGGSWQKVEEVTITQGQRFYIRGTGYYTDNTMAVASTEDLSGMLRLVVTASTMDVMNATGTDSNGYPYFDLASVEDTTRVWFARKRGAFKYTLEVQQYIEETDPDTDDDGIPDSDDICPTDPNNECITIVGLVYGNGAAVDLAAVKVGTNTVNTNTDLSGEFTANVGNGELSSDGIDKFFPVEVVAEGFATGNPKVIWQTGKTEYQVTIDLQQVSKVITEEDDVTQGVDIDKDGAPVGSLTIPTVALPAGVSSITGEITYLDPETDDILSAPRR</sequence>
<feature type="signal peptide" evidence="1">
    <location>
        <begin position="1"/>
        <end position="36"/>
    </location>
</feature>
<keyword evidence="3" id="KW-1185">Reference proteome</keyword>
<evidence type="ECO:0000256" key="1">
    <source>
        <dbReference type="SAM" id="SignalP"/>
    </source>
</evidence>
<keyword evidence="1" id="KW-0732">Signal</keyword>
<feature type="chain" id="PRO_5046707809" description="Carboxypeptidase regulatory-like domain-containing protein" evidence="1">
    <location>
        <begin position="37"/>
        <end position="313"/>
    </location>
</feature>
<dbReference type="Gene3D" id="4.10.1080.10">
    <property type="entry name" value="TSP type-3 repeat"/>
    <property type="match status" value="1"/>
</dbReference>
<protein>
    <recommendedName>
        <fullName evidence="4">Carboxypeptidase regulatory-like domain-containing protein</fullName>
    </recommendedName>
</protein>
<dbReference type="Proteomes" id="UP001247805">
    <property type="component" value="Unassembled WGS sequence"/>
</dbReference>
<comment type="caution">
    <text evidence="2">The sequence shown here is derived from an EMBL/GenBank/DDBJ whole genome shotgun (WGS) entry which is preliminary data.</text>
</comment>
<evidence type="ECO:0000313" key="3">
    <source>
        <dbReference type="Proteomes" id="UP001247805"/>
    </source>
</evidence>
<accession>A0ABU3T1A4</accession>
<evidence type="ECO:0008006" key="4">
    <source>
        <dbReference type="Google" id="ProtNLM"/>
    </source>
</evidence>